<dbReference type="InterPro" id="IPR004177">
    <property type="entry name" value="DDHD_dom"/>
</dbReference>
<dbReference type="EMBL" id="LPNN01000002">
    <property type="protein sequence ID" value="OEJ91707.1"/>
    <property type="molecule type" value="Genomic_DNA"/>
</dbReference>
<dbReference type="InterPro" id="IPR058055">
    <property type="entry name" value="PA-PLA1"/>
</dbReference>
<dbReference type="InterPro" id="IPR057826">
    <property type="entry name" value="WWE_C20G8.02"/>
</dbReference>
<dbReference type="VEuPathDB" id="FungiDB:AWRI3580_g875"/>
<protein>
    <submittedName>
        <fullName evidence="2">Putative phospholipase, mitochondrial</fullName>
    </submittedName>
</protein>
<evidence type="ECO:0000259" key="1">
    <source>
        <dbReference type="PROSITE" id="PS51043"/>
    </source>
</evidence>
<dbReference type="OrthoDB" id="69269at2759"/>
<accession>A0A1E5RXM5</accession>
<feature type="domain" description="DDHD" evidence="1">
    <location>
        <begin position="450"/>
        <end position="613"/>
    </location>
</feature>
<proteinExistence type="predicted"/>
<dbReference type="GO" id="GO:0005737">
    <property type="term" value="C:cytoplasm"/>
    <property type="evidence" value="ECO:0007669"/>
    <property type="project" value="TreeGrafter"/>
</dbReference>
<dbReference type="Proteomes" id="UP000095358">
    <property type="component" value="Unassembled WGS sequence"/>
</dbReference>
<dbReference type="PANTHER" id="PTHR23509">
    <property type="entry name" value="PA-PL1 PHOSPHOLIPASE FAMILY"/>
    <property type="match status" value="1"/>
</dbReference>
<dbReference type="GO" id="GO:0046872">
    <property type="term" value="F:metal ion binding"/>
    <property type="evidence" value="ECO:0007669"/>
    <property type="project" value="InterPro"/>
</dbReference>
<evidence type="ECO:0000313" key="3">
    <source>
        <dbReference type="Proteomes" id="UP000095358"/>
    </source>
</evidence>
<dbReference type="SMART" id="SM01127">
    <property type="entry name" value="DDHD"/>
    <property type="match status" value="1"/>
</dbReference>
<comment type="caution">
    <text evidence="2">The sequence shown here is derived from an EMBL/GenBank/DDBJ whole genome shotgun (WGS) entry which is preliminary data.</text>
</comment>
<gene>
    <name evidence="2" type="ORF">AWRI3580_g875</name>
</gene>
<name>A0A1E5RXM5_HANUV</name>
<dbReference type="AlphaFoldDB" id="A0A1E5RXM5"/>
<evidence type="ECO:0000313" key="2">
    <source>
        <dbReference type="EMBL" id="OEJ91707.1"/>
    </source>
</evidence>
<dbReference type="Pfam" id="PF02862">
    <property type="entry name" value="DDHD"/>
    <property type="match status" value="2"/>
</dbReference>
<dbReference type="STRING" id="29833.A0A1E5RXM5"/>
<dbReference type="SUPFAM" id="SSF53474">
    <property type="entry name" value="alpha/beta-Hydrolases"/>
    <property type="match status" value="1"/>
</dbReference>
<dbReference type="InterPro" id="IPR029058">
    <property type="entry name" value="AB_hydrolase_fold"/>
</dbReference>
<organism evidence="2 3">
    <name type="scientific">Hanseniaspora uvarum</name>
    <name type="common">Yeast</name>
    <name type="synonym">Kloeckera apiculata</name>
    <dbReference type="NCBI Taxonomy" id="29833"/>
    <lineage>
        <taxon>Eukaryota</taxon>
        <taxon>Fungi</taxon>
        <taxon>Dikarya</taxon>
        <taxon>Ascomycota</taxon>
        <taxon>Saccharomycotina</taxon>
        <taxon>Saccharomycetes</taxon>
        <taxon>Saccharomycodales</taxon>
        <taxon>Saccharomycodaceae</taxon>
        <taxon>Hanseniaspora</taxon>
    </lineage>
</organism>
<dbReference type="PROSITE" id="PS51043">
    <property type="entry name" value="DDHD"/>
    <property type="match status" value="1"/>
</dbReference>
<dbReference type="PANTHER" id="PTHR23509:SF10">
    <property type="entry name" value="LD21067P"/>
    <property type="match status" value="1"/>
</dbReference>
<reference evidence="3" key="1">
    <citation type="journal article" date="2016" name="Genome Announc.">
        <title>Genome sequences of three species of Hanseniaspora isolated from spontaneous wine fermentations.</title>
        <authorList>
            <person name="Sternes P.R."/>
            <person name="Lee D."/>
            <person name="Kutyna D.R."/>
            <person name="Borneman A.R."/>
        </authorList>
    </citation>
    <scope>NUCLEOTIDE SEQUENCE [LARGE SCALE GENOMIC DNA]</scope>
    <source>
        <strain evidence="3">AWRI3580</strain>
    </source>
</reference>
<sequence>MFLQRKLLNSARLYSTKHLNNTYQWYYRLIQSSSIDKTNGQIKSNSQIEDQNKLPFTAFSLSDCLLLEAQYKQRKDLINERSLLKHHFMKKDVKYISNDSLNTVYLKTLDLFRCDISKMMMFPIYWGSNKNKSTLEEIYEIRRGKWIEATTTSHDKVIKVEEDRNKDRKIKVNLLKQNPMPSFISEHIENIIKNDQSYLTKEKLISIPDLSNNSNKIIGKVFMPDENTMFFIPREHLMIYDNSLTLKLVKENVFKAGLKKFVKQEPIKTELIKQLQDEKKKEEKFKKIHLSFCVHGIGQTLGSKYEYVNFPKTINTFRSSIHNIIADLKKDKDMHDDVKLQVLPITWRDKLNFDHPTNDNTLPSFSEICPSGATTIRSLIGDIGLDILLYDDVYYQRQIIDAVITELNEKYEIYKKHHPNIEIEISLIGHSLGSLILFDILSTQEYCHKLNFKVNNFFGVGSPVSIFKLIQRYNFKKLACENYYNIFHECDPIGYRIEPLVNRSVANVKPVVIATLSSPDIIIDKVKNINLINDYILGSDLLKNKSSIPNLTLDGKLNESHIKSLHEHNSFGRLDYVIKSKLLDLDVINALSSHVSYFENLDMINFIIKKLLAKNTKLSLQESIKLNLK</sequence>
<dbReference type="Pfam" id="PF23463">
    <property type="entry name" value="WWE_2"/>
    <property type="match status" value="1"/>
</dbReference>
<keyword evidence="3" id="KW-1185">Reference proteome</keyword>
<dbReference type="GO" id="GO:0004620">
    <property type="term" value="F:phospholipase activity"/>
    <property type="evidence" value="ECO:0007669"/>
    <property type="project" value="TreeGrafter"/>
</dbReference>